<dbReference type="EMBL" id="MHMA01000012">
    <property type="protein sequence ID" value="OGZ20443.1"/>
    <property type="molecule type" value="Genomic_DNA"/>
</dbReference>
<sequence length="101" mass="11638">MSLFDNKKSVPVKELISKALKGSTEIPGTGGKIYPRQEIVKTLKELLPFQKIGSHLSEIEAKTILRKLRHEEYIAKQGDQKIKFGRLMRLLEEEWGLRGKY</sequence>
<evidence type="ECO:0000313" key="2">
    <source>
        <dbReference type="Proteomes" id="UP000178721"/>
    </source>
</evidence>
<accession>A0A1G2E3Q0</accession>
<comment type="caution">
    <text evidence="1">The sequence shown here is derived from an EMBL/GenBank/DDBJ whole genome shotgun (WGS) entry which is preliminary data.</text>
</comment>
<evidence type="ECO:0000313" key="1">
    <source>
        <dbReference type="EMBL" id="OGZ20443.1"/>
    </source>
</evidence>
<dbReference type="AlphaFoldDB" id="A0A1G2E3Q0"/>
<protein>
    <submittedName>
        <fullName evidence="1">Uncharacterized protein</fullName>
    </submittedName>
</protein>
<proteinExistence type="predicted"/>
<gene>
    <name evidence="1" type="ORF">A2654_00665</name>
</gene>
<dbReference type="Proteomes" id="UP000178721">
    <property type="component" value="Unassembled WGS sequence"/>
</dbReference>
<organism evidence="1 2">
    <name type="scientific">Candidatus Nealsonbacteria bacterium RIFCSPHIGHO2_01_FULL_43_31</name>
    <dbReference type="NCBI Taxonomy" id="1801665"/>
    <lineage>
        <taxon>Bacteria</taxon>
        <taxon>Candidatus Nealsoniibacteriota</taxon>
    </lineage>
</organism>
<name>A0A1G2E3Q0_9BACT</name>
<reference evidence="1 2" key="1">
    <citation type="journal article" date="2016" name="Nat. Commun.">
        <title>Thousands of microbial genomes shed light on interconnected biogeochemical processes in an aquifer system.</title>
        <authorList>
            <person name="Anantharaman K."/>
            <person name="Brown C.T."/>
            <person name="Hug L.A."/>
            <person name="Sharon I."/>
            <person name="Castelle C.J."/>
            <person name="Probst A.J."/>
            <person name="Thomas B.C."/>
            <person name="Singh A."/>
            <person name="Wilkins M.J."/>
            <person name="Karaoz U."/>
            <person name="Brodie E.L."/>
            <person name="Williams K.H."/>
            <person name="Hubbard S.S."/>
            <person name="Banfield J.F."/>
        </authorList>
    </citation>
    <scope>NUCLEOTIDE SEQUENCE [LARGE SCALE GENOMIC DNA]</scope>
</reference>